<feature type="domain" description="Extracellular matrix-binding protein ebh GA module" evidence="2">
    <location>
        <begin position="637"/>
        <end position="695"/>
    </location>
</feature>
<dbReference type="InterPro" id="IPR043708">
    <property type="entry name" value="DUF5648"/>
</dbReference>
<feature type="domain" description="Extracellular matrix-binding protein ebh GA module" evidence="2">
    <location>
        <begin position="867"/>
        <end position="919"/>
    </location>
</feature>
<reference evidence="3 4" key="1">
    <citation type="submission" date="2013-03" db="EMBL/GenBank/DDBJ databases">
        <title>The Genome Sequence of Enterococcus columbae ATCC_51263 (PacBio/Illumina hybrid assembly).</title>
        <authorList>
            <consortium name="The Broad Institute Genomics Platform"/>
            <consortium name="The Broad Institute Genome Sequencing Center for Infectious Disease"/>
            <person name="Earl A."/>
            <person name="Russ C."/>
            <person name="Gilmore M."/>
            <person name="Surin D."/>
            <person name="Walker B."/>
            <person name="Young S."/>
            <person name="Zeng Q."/>
            <person name="Gargeya S."/>
            <person name="Fitzgerald M."/>
            <person name="Haas B."/>
            <person name="Abouelleil A."/>
            <person name="Allen A.W."/>
            <person name="Alvarado L."/>
            <person name="Arachchi H.M."/>
            <person name="Berlin A.M."/>
            <person name="Chapman S.B."/>
            <person name="Gainer-Dewar J."/>
            <person name="Goldberg J."/>
            <person name="Griggs A."/>
            <person name="Gujja S."/>
            <person name="Hansen M."/>
            <person name="Howarth C."/>
            <person name="Imamovic A."/>
            <person name="Ireland A."/>
            <person name="Larimer J."/>
            <person name="McCowan C."/>
            <person name="Murphy C."/>
            <person name="Pearson M."/>
            <person name="Poon T.W."/>
            <person name="Priest M."/>
            <person name="Roberts A."/>
            <person name="Saif S."/>
            <person name="Shea T."/>
            <person name="Sisk P."/>
            <person name="Sykes S."/>
            <person name="Wortman J."/>
            <person name="Nusbaum C."/>
            <person name="Birren B."/>
        </authorList>
    </citation>
    <scope>NUCLEOTIDE SEQUENCE [LARGE SCALE GENOMIC DNA]</scope>
    <source>
        <strain evidence="3 4">ATCC 51263</strain>
    </source>
</reference>
<dbReference type="InterPro" id="IPR009063">
    <property type="entry name" value="Ig/albumin-bd_sf"/>
</dbReference>
<comment type="caution">
    <text evidence="3">The sequence shown here is derived from an EMBL/GenBank/DDBJ whole genome shotgun (WGS) entry which is preliminary data.</text>
</comment>
<evidence type="ECO:0000313" key="4">
    <source>
        <dbReference type="Proteomes" id="UP000014113"/>
    </source>
</evidence>
<dbReference type="RefSeq" id="WP_016183074.1">
    <property type="nucleotide sequence ID" value="NZ_KE136347.1"/>
</dbReference>
<dbReference type="STRING" id="1121865.OMW_00912"/>
<dbReference type="InterPro" id="IPR022263">
    <property type="entry name" value="KxYKxGKxW"/>
</dbReference>
<dbReference type="Pfam" id="PF18885">
    <property type="entry name" value="DUF5648"/>
    <property type="match status" value="1"/>
</dbReference>
<dbReference type="Pfam" id="PF01468">
    <property type="entry name" value="GA"/>
    <property type="match status" value="6"/>
</dbReference>
<evidence type="ECO:0000313" key="3">
    <source>
        <dbReference type="EMBL" id="EOW87630.1"/>
    </source>
</evidence>
<keyword evidence="1" id="KW-0732">Signal</keyword>
<dbReference type="Proteomes" id="UP000014113">
    <property type="component" value="Unassembled WGS sequence"/>
</dbReference>
<dbReference type="Gene3D" id="1.20.120.1850">
    <property type="entry name" value="Ebh helix bundles repeating unit (S and A modules)"/>
    <property type="match status" value="1"/>
</dbReference>
<organism evidence="3 4">
    <name type="scientific">Enterococcus columbae DSM 7374 = ATCC 51263</name>
    <dbReference type="NCBI Taxonomy" id="1121865"/>
    <lineage>
        <taxon>Bacteria</taxon>
        <taxon>Bacillati</taxon>
        <taxon>Bacillota</taxon>
        <taxon>Bacilli</taxon>
        <taxon>Lactobacillales</taxon>
        <taxon>Enterococcaceae</taxon>
        <taxon>Enterococcus</taxon>
    </lineage>
</organism>
<feature type="domain" description="Extracellular matrix-binding protein ebh GA module" evidence="2">
    <location>
        <begin position="468"/>
        <end position="519"/>
    </location>
</feature>
<dbReference type="SUPFAM" id="SSF46997">
    <property type="entry name" value="Bacterial immunoglobulin/albumin-binding domains"/>
    <property type="match status" value="1"/>
</dbReference>
<keyword evidence="4" id="KW-1185">Reference proteome</keyword>
<gene>
    <name evidence="3" type="ORF">I568_00295</name>
</gene>
<sequence length="1060" mass="112535">MKNNKNVRKDNLSPVENGSKRIYKMYKSKKNWVVAPVVLLTLLGAVAPAPIALTNVVNAEETTVVAATDTTKQDALSKLNTLKGYGFDVSAQENSIKSATNQADVYTAVLNAYKLVTTDTAKKLVSNYDNIKKAVEDAATAGKVTSTEKDALLGALKSSATTEANTYVTTVGGYTSSTTDLYKNLIDQFTTLENASKKVEAANNDVKTLLDSYVTGNVSADAKVTAANAIVDGLKNLSEAQKAAYDASIVAAQNTYTQADKSTDVNAKNALDTLINAVDTALSTAKEADATNLSNDVTAVKSLSAYTGLSSELQKQYSDKLDAAKTLDAVKAIKDELVANELANKRQSALDETINVNYGSFGAYYTTGTATETLAKKQAIVDYFKGLVNKADTTDKVTSVTNDFETWAGYANMTAAKAVVTVSTIIGDTPTPNLDATARAEYTSKYERLATTASPLELKKLVDEIVAANTKALEDAKTAAETEVKGLANLPKADLEKALQDIKDAANVSGVKTAIDNAKAAVVDPELKAAKDKATEAIKTWKAADEATYISAVNAETTVNGVNKVFAEKANAYLGTSNTSAFGKNDVKDIKPIALAVLDTLGLSDSDLAKAKAVVNASDATVATIYDGLKPFFTKTVDIAQNAITQAALVKAQEDANKAIDSLSYLSDAQKADFKSQVAKATTTAAIGAPTDLATADTIVGKAKKANETAKTLATVTKPEAVRKVLALENLTSAQKADYQAKILAASDSATVDSLVAQAQSLDLQQETDLATFKAKAATADTGAIAKLPNLTNDEITAYNNAVNAATTLEAAKDAFNKAVVQSNKATDAETVKSLKSLYDNGKFNEGLAKAASLNDEKLKAEWTEKFADAVKLENAKTAAIDTIRKADYLTEKQTNDFVKNVNAATSTADVDKVLDEVKALAPATAVQLYRAYNPNSGEHLYTADKAEYDHLVSLGWKGEGNAWKAASKGAPVYRLYNPNSGEHFYTISESEYNDVAKAGWKKEGVAFYSDANKGVEVFRLFNPNAKGAGSHHYTTLASERDDLIKAGWKYENVAFFGLK</sequence>
<dbReference type="InterPro" id="IPR002988">
    <property type="entry name" value="GA_module"/>
</dbReference>
<dbReference type="NCBIfam" id="TIGR03715">
    <property type="entry name" value="KxYKxGKxW"/>
    <property type="match status" value="1"/>
</dbReference>
<dbReference type="PATRIC" id="fig|1121865.3.peg.898"/>
<evidence type="ECO:0000256" key="1">
    <source>
        <dbReference type="ARBA" id="ARBA00022729"/>
    </source>
</evidence>
<evidence type="ECO:0000259" key="2">
    <source>
        <dbReference type="SMART" id="SM00844"/>
    </source>
</evidence>
<accession>S1NEY5</accession>
<dbReference type="SMART" id="SM00844">
    <property type="entry name" value="GA"/>
    <property type="match status" value="3"/>
</dbReference>
<proteinExistence type="predicted"/>
<dbReference type="Gene3D" id="1.20.5.420">
    <property type="entry name" value="Immunoglobulin FC, subunit C"/>
    <property type="match status" value="1"/>
</dbReference>
<dbReference type="InterPro" id="IPR020840">
    <property type="entry name" value="Extracell_matrix-bd_GA"/>
</dbReference>
<dbReference type="EMBL" id="ASWJ01000002">
    <property type="protein sequence ID" value="EOW87630.1"/>
    <property type="molecule type" value="Genomic_DNA"/>
</dbReference>
<dbReference type="eggNOG" id="COG3757">
    <property type="taxonomic scope" value="Bacteria"/>
</dbReference>
<name>S1NEY5_9ENTE</name>
<dbReference type="AlphaFoldDB" id="S1NEY5"/>
<protein>
    <recommendedName>
        <fullName evidence="2">Extracellular matrix-binding protein ebh GA module domain-containing protein</fullName>
    </recommendedName>
</protein>
<dbReference type="Pfam" id="PF19258">
    <property type="entry name" value="KxYKxGKxW_sig"/>
    <property type="match status" value="1"/>
</dbReference>